<feature type="transmembrane region" description="Helical" evidence="1">
    <location>
        <begin position="25"/>
        <end position="43"/>
    </location>
</feature>
<dbReference type="Proteomes" id="UP000187172">
    <property type="component" value="Unassembled WGS sequence"/>
</dbReference>
<dbReference type="STRING" id="297318.BK138_32110"/>
<sequence>MLSALGLFFLAPLLGEYLLGNISIRHIAGLIVLAPMYGGGALLIREAARQTGRGWPTMALLALAYGIAEPALFDRSLFNMSFDGRDFQDATYIPLFGISVSNTIAFCVGHAVWSISVPIAIIESLAPNRRMMPWVGPFGLFVTCALFMAGVYMIFQDHVKTEHFLPSTMQLVVSAIVVLGFIVAAFAVRRKQLIRTNLQAPNKWLVGATSFAISSLFFVLGESWWSVVVKILLLGLMIGLVINWSKRSGWRLRHQVALTGGLLLTYVWGGFLCSTLVGNTAAIDRVGNSVFAISGVILLLLAVRQSHRIAE</sequence>
<name>A0A1R1E623_9BACL</name>
<feature type="transmembrane region" description="Helical" evidence="1">
    <location>
        <begin position="256"/>
        <end position="277"/>
    </location>
</feature>
<feature type="transmembrane region" description="Helical" evidence="1">
    <location>
        <begin position="134"/>
        <end position="155"/>
    </location>
</feature>
<reference evidence="2 3" key="1">
    <citation type="submission" date="2016-11" db="EMBL/GenBank/DDBJ databases">
        <title>Paenibacillus species isolates.</title>
        <authorList>
            <person name="Beno S.M."/>
        </authorList>
    </citation>
    <scope>NUCLEOTIDE SEQUENCE [LARGE SCALE GENOMIC DNA]</scope>
    <source>
        <strain evidence="2 3">FSL R5-0378</strain>
    </source>
</reference>
<feature type="transmembrane region" description="Helical" evidence="1">
    <location>
        <begin position="93"/>
        <end position="122"/>
    </location>
</feature>
<proteinExistence type="predicted"/>
<gene>
    <name evidence="2" type="ORF">BK138_32110</name>
</gene>
<dbReference type="EMBL" id="MRTP01000018">
    <property type="protein sequence ID" value="OMF47283.1"/>
    <property type="molecule type" value="Genomic_DNA"/>
</dbReference>
<feature type="transmembrane region" description="Helical" evidence="1">
    <location>
        <begin position="224"/>
        <end position="244"/>
    </location>
</feature>
<keyword evidence="1" id="KW-1133">Transmembrane helix</keyword>
<evidence type="ECO:0000313" key="2">
    <source>
        <dbReference type="EMBL" id="OMF47283.1"/>
    </source>
</evidence>
<comment type="caution">
    <text evidence="2">The sequence shown here is derived from an EMBL/GenBank/DDBJ whole genome shotgun (WGS) entry which is preliminary data.</text>
</comment>
<keyword evidence="1" id="KW-0472">Membrane</keyword>
<accession>A0A1R1E623</accession>
<keyword evidence="3" id="KW-1185">Reference proteome</keyword>
<protein>
    <recommendedName>
        <fullName evidence="4">DUF998 domain-containing protein</fullName>
    </recommendedName>
</protein>
<dbReference type="RefSeq" id="WP_076176323.1">
    <property type="nucleotide sequence ID" value="NZ_MRTP01000018.1"/>
</dbReference>
<feature type="transmembrane region" description="Helical" evidence="1">
    <location>
        <begin position="55"/>
        <end position="73"/>
    </location>
</feature>
<feature type="transmembrane region" description="Helical" evidence="1">
    <location>
        <begin position="283"/>
        <end position="303"/>
    </location>
</feature>
<evidence type="ECO:0008006" key="4">
    <source>
        <dbReference type="Google" id="ProtNLM"/>
    </source>
</evidence>
<feature type="transmembrane region" description="Helical" evidence="1">
    <location>
        <begin position="200"/>
        <end position="218"/>
    </location>
</feature>
<organism evidence="2 3">
    <name type="scientific">Paenibacillus rhizosphaerae</name>
    <dbReference type="NCBI Taxonomy" id="297318"/>
    <lineage>
        <taxon>Bacteria</taxon>
        <taxon>Bacillati</taxon>
        <taxon>Bacillota</taxon>
        <taxon>Bacilli</taxon>
        <taxon>Bacillales</taxon>
        <taxon>Paenibacillaceae</taxon>
        <taxon>Paenibacillus</taxon>
    </lineage>
</organism>
<evidence type="ECO:0000313" key="3">
    <source>
        <dbReference type="Proteomes" id="UP000187172"/>
    </source>
</evidence>
<feature type="transmembrane region" description="Helical" evidence="1">
    <location>
        <begin position="167"/>
        <end position="188"/>
    </location>
</feature>
<dbReference type="AlphaFoldDB" id="A0A1R1E623"/>
<keyword evidence="1" id="KW-0812">Transmembrane</keyword>
<evidence type="ECO:0000256" key="1">
    <source>
        <dbReference type="SAM" id="Phobius"/>
    </source>
</evidence>